<name>A0AAV7Q4H3_PLEWA</name>
<keyword evidence="4" id="KW-1185">Reference proteome</keyword>
<gene>
    <name evidence="3" type="ORF">NDU88_000906</name>
</gene>
<dbReference type="GO" id="GO:0004653">
    <property type="term" value="F:polypeptide N-acetylgalactosaminyltransferase activity"/>
    <property type="evidence" value="ECO:0007669"/>
    <property type="project" value="TreeGrafter"/>
</dbReference>
<dbReference type="PANTHER" id="PTHR11675">
    <property type="entry name" value="N-ACETYLGALACTOSAMINYLTRANSFERASE"/>
    <property type="match status" value="1"/>
</dbReference>
<dbReference type="InterPro" id="IPR001173">
    <property type="entry name" value="Glyco_trans_2-like"/>
</dbReference>
<dbReference type="AlphaFoldDB" id="A0AAV7Q4H3"/>
<dbReference type="SUPFAM" id="SSF53448">
    <property type="entry name" value="Nucleotide-diphospho-sugar transferases"/>
    <property type="match status" value="1"/>
</dbReference>
<keyword evidence="1" id="KW-1015">Disulfide bond</keyword>
<evidence type="ECO:0000259" key="2">
    <source>
        <dbReference type="Pfam" id="PF00535"/>
    </source>
</evidence>
<dbReference type="PANTHER" id="PTHR11675:SF33">
    <property type="entry name" value="POLYPEPTIDE N-ACETYLGALACTOSAMINYLTRANSFERASE 3"/>
    <property type="match status" value="1"/>
</dbReference>
<evidence type="ECO:0000313" key="3">
    <source>
        <dbReference type="EMBL" id="KAJ1134454.1"/>
    </source>
</evidence>
<proteinExistence type="predicted"/>
<dbReference type="GO" id="GO:0006493">
    <property type="term" value="P:protein O-linked glycosylation"/>
    <property type="evidence" value="ECO:0007669"/>
    <property type="project" value="TreeGrafter"/>
</dbReference>
<organism evidence="3 4">
    <name type="scientific">Pleurodeles waltl</name>
    <name type="common">Iberian ribbed newt</name>
    <dbReference type="NCBI Taxonomy" id="8319"/>
    <lineage>
        <taxon>Eukaryota</taxon>
        <taxon>Metazoa</taxon>
        <taxon>Chordata</taxon>
        <taxon>Craniata</taxon>
        <taxon>Vertebrata</taxon>
        <taxon>Euteleostomi</taxon>
        <taxon>Amphibia</taxon>
        <taxon>Batrachia</taxon>
        <taxon>Caudata</taxon>
        <taxon>Salamandroidea</taxon>
        <taxon>Salamandridae</taxon>
        <taxon>Pleurodelinae</taxon>
        <taxon>Pleurodeles</taxon>
    </lineage>
</organism>
<dbReference type="InterPro" id="IPR029044">
    <property type="entry name" value="Nucleotide-diphossugar_trans"/>
</dbReference>
<accession>A0AAV7Q4H3</accession>
<sequence length="323" mass="37287">MTDDNFPETGSGTINRLTRDNDFLEEDTLWTRCTKLFCCSKGSSLLNQSLCDCKIAFDSLKEPLDTYVKQLQIVKILRQVERKGLVSARLLGAAHAKGEVLTFLDAHCECWPGWLEPLLERIALNQSRVVSPDITTIDMHTFEFERPTPQRQNHSYGVFNWALIFNWEIVPQTKEVLREDETVPFRTPTIAGGLFSISKAYFQHIGTYDEQMEIWGGENLEMSFRVWMCGGQLEIVPCSIVGHVFRIESPHSFPNGMEVVSRNQVRLAEVWMDDYKVFFYRRNMEAARIVKEVRLPLNHTDFFGDLGRVIQVLQWLLAARTQE</sequence>
<dbReference type="Gene3D" id="3.90.550.10">
    <property type="entry name" value="Spore Coat Polysaccharide Biosynthesis Protein SpsA, Chain A"/>
    <property type="match status" value="1"/>
</dbReference>
<dbReference type="Proteomes" id="UP001066276">
    <property type="component" value="Chromosome 6"/>
</dbReference>
<feature type="domain" description="Glycosyltransferase 2-like" evidence="2">
    <location>
        <begin position="58"/>
        <end position="202"/>
    </location>
</feature>
<dbReference type="EMBL" id="JANPWB010000010">
    <property type="protein sequence ID" value="KAJ1134454.1"/>
    <property type="molecule type" value="Genomic_DNA"/>
</dbReference>
<comment type="caution">
    <text evidence="3">The sequence shown here is derived from an EMBL/GenBank/DDBJ whole genome shotgun (WGS) entry which is preliminary data.</text>
</comment>
<dbReference type="GO" id="GO:0005794">
    <property type="term" value="C:Golgi apparatus"/>
    <property type="evidence" value="ECO:0007669"/>
    <property type="project" value="TreeGrafter"/>
</dbReference>
<protein>
    <recommendedName>
        <fullName evidence="2">Glycosyltransferase 2-like domain-containing protein</fullName>
    </recommendedName>
</protein>
<evidence type="ECO:0000313" key="4">
    <source>
        <dbReference type="Proteomes" id="UP001066276"/>
    </source>
</evidence>
<reference evidence="3" key="1">
    <citation type="journal article" date="2022" name="bioRxiv">
        <title>Sequencing and chromosome-scale assembly of the giantPleurodeles waltlgenome.</title>
        <authorList>
            <person name="Brown T."/>
            <person name="Elewa A."/>
            <person name="Iarovenko S."/>
            <person name="Subramanian E."/>
            <person name="Araus A.J."/>
            <person name="Petzold A."/>
            <person name="Susuki M."/>
            <person name="Suzuki K.-i.T."/>
            <person name="Hayashi T."/>
            <person name="Toyoda A."/>
            <person name="Oliveira C."/>
            <person name="Osipova E."/>
            <person name="Leigh N.D."/>
            <person name="Simon A."/>
            <person name="Yun M.H."/>
        </authorList>
    </citation>
    <scope>NUCLEOTIDE SEQUENCE</scope>
    <source>
        <strain evidence="3">20211129_DDA</strain>
        <tissue evidence="3">Liver</tissue>
    </source>
</reference>
<evidence type="ECO:0000256" key="1">
    <source>
        <dbReference type="ARBA" id="ARBA00023157"/>
    </source>
</evidence>
<dbReference type="Pfam" id="PF00535">
    <property type="entry name" value="Glycos_transf_2"/>
    <property type="match status" value="1"/>
</dbReference>